<dbReference type="AlphaFoldDB" id="A0A5B8KZC3"/>
<dbReference type="RefSeq" id="WP_146299586.1">
    <property type="nucleotide sequence ID" value="NZ_CP042301.2"/>
</dbReference>
<proteinExistence type="predicted"/>
<feature type="region of interest" description="Disordered" evidence="1">
    <location>
        <begin position="1022"/>
        <end position="1047"/>
    </location>
</feature>
<reference evidence="3" key="1">
    <citation type="submission" date="2020-04" db="EMBL/GenBank/DDBJ databases">
        <title>Nitratireductor sp. nov. isolated from mangrove soil.</title>
        <authorList>
            <person name="Ye Y."/>
        </authorList>
    </citation>
    <scope>NUCLEOTIDE SEQUENCE</scope>
    <source>
        <strain evidence="3">SY7</strain>
    </source>
</reference>
<dbReference type="GO" id="GO:0005886">
    <property type="term" value="C:plasma membrane"/>
    <property type="evidence" value="ECO:0007669"/>
    <property type="project" value="TreeGrafter"/>
</dbReference>
<feature type="transmembrane region" description="Helical" evidence="2">
    <location>
        <begin position="463"/>
        <end position="481"/>
    </location>
</feature>
<dbReference type="GO" id="GO:0042910">
    <property type="term" value="F:xenobiotic transmembrane transporter activity"/>
    <property type="evidence" value="ECO:0007669"/>
    <property type="project" value="TreeGrafter"/>
</dbReference>
<feature type="transmembrane region" description="Helical" evidence="2">
    <location>
        <begin position="896"/>
        <end position="921"/>
    </location>
</feature>
<dbReference type="Gene3D" id="3.30.70.1440">
    <property type="entry name" value="Multidrug efflux transporter AcrB pore domain"/>
    <property type="match status" value="1"/>
</dbReference>
<dbReference type="InterPro" id="IPR001036">
    <property type="entry name" value="Acrflvin-R"/>
</dbReference>
<dbReference type="Gene3D" id="3.30.2090.10">
    <property type="entry name" value="Multidrug efflux transporter AcrB TolC docking domain, DN and DC subdomains"/>
    <property type="match status" value="2"/>
</dbReference>
<dbReference type="Gene3D" id="1.20.1640.10">
    <property type="entry name" value="Multidrug efflux transporter AcrB transmembrane domain"/>
    <property type="match status" value="2"/>
</dbReference>
<evidence type="ECO:0000256" key="1">
    <source>
        <dbReference type="SAM" id="MobiDB-lite"/>
    </source>
</evidence>
<keyword evidence="2" id="KW-0472">Membrane</keyword>
<dbReference type="Gene3D" id="3.30.70.1320">
    <property type="entry name" value="Multidrug efflux transporter AcrB pore domain like"/>
    <property type="match status" value="1"/>
</dbReference>
<feature type="transmembrane region" description="Helical" evidence="2">
    <location>
        <begin position="870"/>
        <end position="890"/>
    </location>
</feature>
<feature type="transmembrane region" description="Helical" evidence="2">
    <location>
        <begin position="519"/>
        <end position="539"/>
    </location>
</feature>
<feature type="transmembrane region" description="Helical" evidence="2">
    <location>
        <begin position="360"/>
        <end position="377"/>
    </location>
</feature>
<accession>A0A5B8KZC3</accession>
<feature type="transmembrane region" description="Helical" evidence="2">
    <location>
        <begin position="431"/>
        <end position="451"/>
    </location>
</feature>
<dbReference type="Gene3D" id="3.30.70.1430">
    <property type="entry name" value="Multidrug efflux transporter AcrB pore domain"/>
    <property type="match status" value="2"/>
</dbReference>
<dbReference type="PANTHER" id="PTHR32063">
    <property type="match status" value="1"/>
</dbReference>
<name>A0A5B8KZC3_9HYPH</name>
<dbReference type="SUPFAM" id="SSF82714">
    <property type="entry name" value="Multidrug efflux transporter AcrB TolC docking domain, DN and DC subdomains"/>
    <property type="match status" value="2"/>
</dbReference>
<keyword evidence="2" id="KW-0812">Transmembrane</keyword>
<keyword evidence="2" id="KW-1133">Transmembrane helix</keyword>
<dbReference type="PRINTS" id="PR00702">
    <property type="entry name" value="ACRIFLAVINRP"/>
</dbReference>
<dbReference type="SUPFAM" id="SSF82866">
    <property type="entry name" value="Multidrug efflux transporter AcrB transmembrane domain"/>
    <property type="match status" value="2"/>
</dbReference>
<organism evidence="3 4">
    <name type="scientific">Nitratireductor mangrovi</name>
    <dbReference type="NCBI Taxonomy" id="2599600"/>
    <lineage>
        <taxon>Bacteria</taxon>
        <taxon>Pseudomonadati</taxon>
        <taxon>Pseudomonadota</taxon>
        <taxon>Alphaproteobacteria</taxon>
        <taxon>Hyphomicrobiales</taxon>
        <taxon>Phyllobacteriaceae</taxon>
        <taxon>Nitratireductor</taxon>
    </lineage>
</organism>
<feature type="transmembrane region" description="Helical" evidence="2">
    <location>
        <begin position="973"/>
        <end position="998"/>
    </location>
</feature>
<dbReference type="InterPro" id="IPR027463">
    <property type="entry name" value="AcrB_DN_DC_subdom"/>
</dbReference>
<dbReference type="Pfam" id="PF00873">
    <property type="entry name" value="ACR_tran"/>
    <property type="match status" value="1"/>
</dbReference>
<dbReference type="EMBL" id="CP042301">
    <property type="protein sequence ID" value="QDZ00941.1"/>
    <property type="molecule type" value="Genomic_DNA"/>
</dbReference>
<protein>
    <submittedName>
        <fullName evidence="3">Efflux RND transporter permease subunit</fullName>
    </submittedName>
</protein>
<evidence type="ECO:0000256" key="2">
    <source>
        <dbReference type="SAM" id="Phobius"/>
    </source>
</evidence>
<evidence type="ECO:0000313" key="3">
    <source>
        <dbReference type="EMBL" id="QDZ00941.1"/>
    </source>
</evidence>
<dbReference type="PANTHER" id="PTHR32063:SF77">
    <property type="entry name" value="ACR FAMILY TRANSPORT PROTEIN"/>
    <property type="match status" value="1"/>
</dbReference>
<feature type="transmembrane region" description="Helical" evidence="2">
    <location>
        <begin position="840"/>
        <end position="863"/>
    </location>
</feature>
<dbReference type="KEGG" id="niy:FQ775_11420"/>
<keyword evidence="4" id="KW-1185">Reference proteome</keyword>
<evidence type="ECO:0000313" key="4">
    <source>
        <dbReference type="Proteomes" id="UP000321389"/>
    </source>
</evidence>
<feature type="transmembrane region" description="Helical" evidence="2">
    <location>
        <begin position="334"/>
        <end position="353"/>
    </location>
</feature>
<feature type="transmembrane region" description="Helical" evidence="2">
    <location>
        <begin position="389"/>
        <end position="411"/>
    </location>
</feature>
<gene>
    <name evidence="3" type="ORF">FQ775_11420</name>
</gene>
<feature type="transmembrane region" description="Helical" evidence="2">
    <location>
        <begin position="942"/>
        <end position="961"/>
    </location>
</feature>
<dbReference type="Proteomes" id="UP000321389">
    <property type="component" value="Chromosome"/>
</dbReference>
<sequence length="1047" mass="112501">MNWNFSAWSIRNPVPSILLFIVLTALGLMSFANLPVTRFPNIDIPLVAVAVQDPGVAPSELETQVTKKVEDAVTNITGVKNVMSTITEGRSQTVVEFRLEVDTQTAVSDVKDAVERIRSDLPATAEEPVVNRIDVEGQAILTYAVRAPAMTLEELSWFVDDVVIRKLQGLKGVARVDRYGGVTREIKVELDPDRLNALGVTAADVNRALRAANVDLTGGSGEFGGRDQTIRTLGSAQTIAGLKALEVPLAGGRRVTLSDIAAVSDSWEKPKSFARLNKQTVVSFGVFRGKGESDVEVNERATKAIAELEAQHPDVSIVKVDDSVTYTVGNYDSAMETLIEGAVLAVLVVFLFLRDVRATLVAAAALPLSAIPTFWALDLMGFSLNLVSLLGITLVVGILVDDAIVEIENIVRHIKLGKSPYRASLEAADEIGLAVIAISATIIAVFAPVSFMGGVAGQYFKQFGLTVAVAVFFSLLVARLITPMMAAYFMRGHGHDEPKPGIFMRLYLWLLRVTLRFRWLTLLAGIGFFAVSIYAIGFLPSGFIPKEDASRIVFSLEQPPGTLLEDTRRTTDMVTDIMREVPEVENVYVIGGSSPTGTLEPRRATVVADLVHKSEREVRQAEIEETLLQKLATVPDIRIYFVNDRGERALAFGVMGTDGDLLDEKAREVQSAMAATGKFRAITSNAALDRPEIIVEPDLDRLAELGISTAALSETLRVATIGDIDANLAKFTVGDRQIPIRVQLNEEARDDLSVIRSLPVPTATGASVPLSSIAAIRFGQGPSSIERFNRERRVVIGADMAPGYEIGEGLAIVNALPQVQNLPDGVRIQETGDAEIMGEVFAGFATAMVTGLMLVLVVLILLFGSVFHSITILGSLPLSIGGVVAGLWLTNSAVSMPVVIGILMLMGIVTKNAIMLVDFAIEEVKQGVSRAEAVLDAGRKRARPIVMTTIAMSAGMVPASLALGDGGEFRAPMAIAVIGGLLVSTVLSLIFVPSFYTIMDDAAVGMARLFAWLVRPNERDEPAPELPYAPTGPHSVIPPRELPLAAE</sequence>
<dbReference type="OrthoDB" id="9806532at2"/>
<dbReference type="SUPFAM" id="SSF82693">
    <property type="entry name" value="Multidrug efflux transporter AcrB pore domain, PN1, PN2, PC1 and PC2 subdomains"/>
    <property type="match status" value="3"/>
</dbReference>